<evidence type="ECO:0000256" key="4">
    <source>
        <dbReference type="ARBA" id="ARBA00023136"/>
    </source>
</evidence>
<keyword evidence="3 5" id="KW-1133">Transmembrane helix</keyword>
<dbReference type="PANTHER" id="PTHR33507:SF3">
    <property type="entry name" value="INNER MEMBRANE PROTEIN YBBJ"/>
    <property type="match status" value="1"/>
</dbReference>
<keyword evidence="2 5" id="KW-0812">Transmembrane</keyword>
<feature type="transmembrane region" description="Helical" evidence="5">
    <location>
        <begin position="40"/>
        <end position="68"/>
    </location>
</feature>
<feature type="domain" description="NfeD-like C-terminal" evidence="6">
    <location>
        <begin position="86"/>
        <end position="146"/>
    </location>
</feature>
<proteinExistence type="predicted"/>
<dbReference type="InterPro" id="IPR052165">
    <property type="entry name" value="Membrane_assoc_protease"/>
</dbReference>
<evidence type="ECO:0000256" key="1">
    <source>
        <dbReference type="ARBA" id="ARBA00004141"/>
    </source>
</evidence>
<comment type="subcellular location">
    <subcellularLocation>
        <location evidence="1">Membrane</location>
        <topology evidence="1">Multi-pass membrane protein</topology>
    </subcellularLocation>
</comment>
<dbReference type="SUPFAM" id="SSF141322">
    <property type="entry name" value="NfeD domain-like"/>
    <property type="match status" value="1"/>
</dbReference>
<protein>
    <submittedName>
        <fullName evidence="7">NfeD family protein</fullName>
    </submittedName>
</protein>
<dbReference type="PANTHER" id="PTHR33507">
    <property type="entry name" value="INNER MEMBRANE PROTEIN YBBJ"/>
    <property type="match status" value="1"/>
</dbReference>
<dbReference type="Gene3D" id="2.40.50.140">
    <property type="entry name" value="Nucleic acid-binding proteins"/>
    <property type="match status" value="1"/>
</dbReference>
<evidence type="ECO:0000313" key="7">
    <source>
        <dbReference type="EMBL" id="TMQ52691.1"/>
    </source>
</evidence>
<evidence type="ECO:0000256" key="2">
    <source>
        <dbReference type="ARBA" id="ARBA00022692"/>
    </source>
</evidence>
<dbReference type="EMBL" id="VBOT01000029">
    <property type="protein sequence ID" value="TMQ52691.1"/>
    <property type="molecule type" value="Genomic_DNA"/>
</dbReference>
<dbReference type="InterPro" id="IPR002810">
    <property type="entry name" value="NfeD-like_C"/>
</dbReference>
<evidence type="ECO:0000256" key="3">
    <source>
        <dbReference type="ARBA" id="ARBA00022989"/>
    </source>
</evidence>
<dbReference type="Proteomes" id="UP000320184">
    <property type="component" value="Unassembled WGS sequence"/>
</dbReference>
<dbReference type="InterPro" id="IPR012340">
    <property type="entry name" value="NA-bd_OB-fold"/>
</dbReference>
<accession>A0A538SMU2</accession>
<organism evidence="7 8">
    <name type="scientific">Eiseniibacteriota bacterium</name>
    <dbReference type="NCBI Taxonomy" id="2212470"/>
    <lineage>
        <taxon>Bacteria</taxon>
        <taxon>Candidatus Eiseniibacteriota</taxon>
    </lineage>
</organism>
<evidence type="ECO:0000313" key="8">
    <source>
        <dbReference type="Proteomes" id="UP000320184"/>
    </source>
</evidence>
<sequence length="146" mass="15250">MSIDWNWALVVVGALLVLIEVALGGFTGFDLVLIGSSMALGGTLGLIFGSVPVGLGLASALSLAYIALGRRWVRERLRHRPVASNVDAVVGQRALVTACVAEHQPGQVKVRDEVWRAVPAPGVSGPFETGAVVTVQAIDGVTLQVR</sequence>
<dbReference type="Pfam" id="PF01957">
    <property type="entry name" value="NfeD"/>
    <property type="match status" value="1"/>
</dbReference>
<gene>
    <name evidence="7" type="ORF">E6K73_02330</name>
</gene>
<dbReference type="AlphaFoldDB" id="A0A538SMU2"/>
<evidence type="ECO:0000256" key="5">
    <source>
        <dbReference type="SAM" id="Phobius"/>
    </source>
</evidence>
<comment type="caution">
    <text evidence="7">The sequence shown here is derived from an EMBL/GenBank/DDBJ whole genome shotgun (WGS) entry which is preliminary data.</text>
</comment>
<evidence type="ECO:0000259" key="6">
    <source>
        <dbReference type="Pfam" id="PF01957"/>
    </source>
</evidence>
<keyword evidence="4 5" id="KW-0472">Membrane</keyword>
<reference evidence="7 8" key="1">
    <citation type="journal article" date="2019" name="Nat. Microbiol.">
        <title>Mediterranean grassland soil C-N compound turnover is dependent on rainfall and depth, and is mediated by genomically divergent microorganisms.</title>
        <authorList>
            <person name="Diamond S."/>
            <person name="Andeer P.F."/>
            <person name="Li Z."/>
            <person name="Crits-Christoph A."/>
            <person name="Burstein D."/>
            <person name="Anantharaman K."/>
            <person name="Lane K.R."/>
            <person name="Thomas B.C."/>
            <person name="Pan C."/>
            <person name="Northen T.R."/>
            <person name="Banfield J.F."/>
        </authorList>
    </citation>
    <scope>NUCLEOTIDE SEQUENCE [LARGE SCALE GENOMIC DNA]</scope>
    <source>
        <strain evidence="7">WS_3</strain>
    </source>
</reference>
<dbReference type="GO" id="GO:0005886">
    <property type="term" value="C:plasma membrane"/>
    <property type="evidence" value="ECO:0007669"/>
    <property type="project" value="TreeGrafter"/>
</dbReference>
<name>A0A538SMU2_UNCEI</name>